<dbReference type="AlphaFoldDB" id="A0A2M4DNL3"/>
<reference evidence="2" key="1">
    <citation type="submission" date="2018-01" db="EMBL/GenBank/DDBJ databases">
        <title>An insight into the sialome of Amazonian anophelines.</title>
        <authorList>
            <person name="Ribeiro J.M."/>
            <person name="Scarpassa V."/>
            <person name="Calvo E."/>
        </authorList>
    </citation>
    <scope>NUCLEOTIDE SEQUENCE</scope>
</reference>
<organism evidence="2">
    <name type="scientific">Anopheles darlingi</name>
    <name type="common">Mosquito</name>
    <dbReference type="NCBI Taxonomy" id="43151"/>
    <lineage>
        <taxon>Eukaryota</taxon>
        <taxon>Metazoa</taxon>
        <taxon>Ecdysozoa</taxon>
        <taxon>Arthropoda</taxon>
        <taxon>Hexapoda</taxon>
        <taxon>Insecta</taxon>
        <taxon>Pterygota</taxon>
        <taxon>Neoptera</taxon>
        <taxon>Endopterygota</taxon>
        <taxon>Diptera</taxon>
        <taxon>Nematocera</taxon>
        <taxon>Culicoidea</taxon>
        <taxon>Culicidae</taxon>
        <taxon>Anophelinae</taxon>
        <taxon>Anopheles</taxon>
    </lineage>
</organism>
<accession>A0A2M4DNL3</accession>
<keyword evidence="1" id="KW-0732">Signal</keyword>
<feature type="chain" id="PRO_5014727582" evidence="1">
    <location>
        <begin position="25"/>
        <end position="72"/>
    </location>
</feature>
<proteinExistence type="predicted"/>
<evidence type="ECO:0000313" key="2">
    <source>
        <dbReference type="EMBL" id="MBW79153.1"/>
    </source>
</evidence>
<feature type="signal peptide" evidence="1">
    <location>
        <begin position="1"/>
        <end position="24"/>
    </location>
</feature>
<dbReference type="EMBL" id="GGFL01014975">
    <property type="protein sequence ID" value="MBW79153.1"/>
    <property type="molecule type" value="Transcribed_RNA"/>
</dbReference>
<evidence type="ECO:0000256" key="1">
    <source>
        <dbReference type="SAM" id="SignalP"/>
    </source>
</evidence>
<sequence>MTFSTSPLTLLARLSFSHITVSCAAMLGGVEFDGFHGKQNGNEQNGCTVGMWNHSSASQLLRPSDGPIVQGA</sequence>
<protein>
    <submittedName>
        <fullName evidence="2">Putative secreted protein</fullName>
    </submittedName>
</protein>
<name>A0A2M4DNL3_ANODA</name>